<evidence type="ECO:0000256" key="1">
    <source>
        <dbReference type="ARBA" id="ARBA00023125"/>
    </source>
</evidence>
<gene>
    <name evidence="4" type="ORF">AAD027_12420</name>
</gene>
<protein>
    <submittedName>
        <fullName evidence="4">TetR/AcrR family transcriptional regulator</fullName>
    </submittedName>
</protein>
<dbReference type="Gene3D" id="1.10.357.10">
    <property type="entry name" value="Tetracycline Repressor, domain 2"/>
    <property type="match status" value="1"/>
</dbReference>
<dbReference type="RefSeq" id="WP_341726330.1">
    <property type="nucleotide sequence ID" value="NZ_JBBWWT010000005.1"/>
</dbReference>
<dbReference type="Proteomes" id="UP001459204">
    <property type="component" value="Unassembled WGS sequence"/>
</dbReference>
<comment type="caution">
    <text evidence="4">The sequence shown here is derived from an EMBL/GenBank/DDBJ whole genome shotgun (WGS) entry which is preliminary data.</text>
</comment>
<dbReference type="PRINTS" id="PR00455">
    <property type="entry name" value="HTHTETR"/>
</dbReference>
<dbReference type="InterPro" id="IPR009057">
    <property type="entry name" value="Homeodomain-like_sf"/>
</dbReference>
<evidence type="ECO:0000256" key="2">
    <source>
        <dbReference type="PROSITE-ProRule" id="PRU00335"/>
    </source>
</evidence>
<keyword evidence="1 2" id="KW-0238">DNA-binding</keyword>
<proteinExistence type="predicted"/>
<dbReference type="InterPro" id="IPR001647">
    <property type="entry name" value="HTH_TetR"/>
</dbReference>
<feature type="DNA-binding region" description="H-T-H motif" evidence="2">
    <location>
        <begin position="29"/>
        <end position="48"/>
    </location>
</feature>
<name>A0ABU9J1P8_9GAMM</name>
<dbReference type="PANTHER" id="PTHR30055">
    <property type="entry name" value="HTH-TYPE TRANSCRIPTIONAL REGULATOR RUTR"/>
    <property type="match status" value="1"/>
</dbReference>
<dbReference type="PROSITE" id="PS50977">
    <property type="entry name" value="HTH_TETR_2"/>
    <property type="match status" value="1"/>
</dbReference>
<sequence length="188" mass="20541">MARPRSEDKRNAILAAATKVIAEQGTSAPTARIAREAGVAEGTLFTYFGDKDELLNQLYRELKGSLGLAMLEDYPRGADAKARAHHVWARYVAWGVAHPQDRLAMRQLGVSERIAPETRAAVTATFVEVNALLHEIAGTDSEETLAFKASLLGAMAEATMDFIAAHPRKRRSFSDTGFAAFWRTLHSG</sequence>
<keyword evidence="5" id="KW-1185">Reference proteome</keyword>
<accession>A0ABU9J1P8</accession>
<dbReference type="InterPro" id="IPR050109">
    <property type="entry name" value="HTH-type_TetR-like_transc_reg"/>
</dbReference>
<evidence type="ECO:0000259" key="3">
    <source>
        <dbReference type="PROSITE" id="PS50977"/>
    </source>
</evidence>
<evidence type="ECO:0000313" key="4">
    <source>
        <dbReference type="EMBL" id="MEL1265162.1"/>
    </source>
</evidence>
<organism evidence="4 5">
    <name type="scientific">Pseudoxanthomonas putridarboris</name>
    <dbReference type="NCBI Taxonomy" id="752605"/>
    <lineage>
        <taxon>Bacteria</taxon>
        <taxon>Pseudomonadati</taxon>
        <taxon>Pseudomonadota</taxon>
        <taxon>Gammaproteobacteria</taxon>
        <taxon>Lysobacterales</taxon>
        <taxon>Lysobacteraceae</taxon>
        <taxon>Pseudoxanthomonas</taxon>
    </lineage>
</organism>
<reference evidence="4 5" key="1">
    <citation type="submission" date="2024-04" db="EMBL/GenBank/DDBJ databases">
        <title>Draft genome sequence of Pseudoxanthomonas putridarboris WD12.</title>
        <authorList>
            <person name="Oh J."/>
        </authorList>
    </citation>
    <scope>NUCLEOTIDE SEQUENCE [LARGE SCALE GENOMIC DNA]</scope>
    <source>
        <strain evidence="4 5">WD12</strain>
    </source>
</reference>
<feature type="domain" description="HTH tetR-type" evidence="3">
    <location>
        <begin position="7"/>
        <end position="66"/>
    </location>
</feature>
<dbReference type="EMBL" id="JBBWWT010000005">
    <property type="protein sequence ID" value="MEL1265162.1"/>
    <property type="molecule type" value="Genomic_DNA"/>
</dbReference>
<dbReference type="Pfam" id="PF00440">
    <property type="entry name" value="TetR_N"/>
    <property type="match status" value="1"/>
</dbReference>
<dbReference type="SUPFAM" id="SSF46689">
    <property type="entry name" value="Homeodomain-like"/>
    <property type="match status" value="1"/>
</dbReference>
<dbReference type="PANTHER" id="PTHR30055:SF222">
    <property type="entry name" value="REGULATORY PROTEIN"/>
    <property type="match status" value="1"/>
</dbReference>
<evidence type="ECO:0000313" key="5">
    <source>
        <dbReference type="Proteomes" id="UP001459204"/>
    </source>
</evidence>